<dbReference type="PANTHER" id="PTHR44227">
    <property type="match status" value="1"/>
</dbReference>
<dbReference type="InterPro" id="IPR052346">
    <property type="entry name" value="O-mannosyl-transferase_TMTC"/>
</dbReference>
<dbReference type="InterPro" id="IPR011990">
    <property type="entry name" value="TPR-like_helical_dom_sf"/>
</dbReference>
<feature type="repeat" description="TPR" evidence="3">
    <location>
        <begin position="435"/>
        <end position="468"/>
    </location>
</feature>
<proteinExistence type="predicted"/>
<protein>
    <submittedName>
        <fullName evidence="5">Tetratricopeptide repeat protein</fullName>
    </submittedName>
</protein>
<accession>A0AAW4L4X7</accession>
<evidence type="ECO:0000313" key="6">
    <source>
        <dbReference type="Proteomes" id="UP000811899"/>
    </source>
</evidence>
<dbReference type="Pfam" id="PF13414">
    <property type="entry name" value="TPR_11"/>
    <property type="match status" value="1"/>
</dbReference>
<dbReference type="SUPFAM" id="SSF48452">
    <property type="entry name" value="TPR-like"/>
    <property type="match status" value="1"/>
</dbReference>
<evidence type="ECO:0000313" key="5">
    <source>
        <dbReference type="EMBL" id="MBT0666274.1"/>
    </source>
</evidence>
<dbReference type="InterPro" id="IPR019734">
    <property type="entry name" value="TPR_rpt"/>
</dbReference>
<keyword evidence="6" id="KW-1185">Reference proteome</keyword>
<name>A0AAW4L4X7_9BACT</name>
<dbReference type="PROSITE" id="PS50005">
    <property type="entry name" value="TPR"/>
    <property type="match status" value="4"/>
</dbReference>
<gene>
    <name evidence="5" type="ORF">KI809_18335</name>
</gene>
<dbReference type="SMART" id="SM00028">
    <property type="entry name" value="TPR"/>
    <property type="match status" value="4"/>
</dbReference>
<feature type="transmembrane region" description="Helical" evidence="4">
    <location>
        <begin position="337"/>
        <end position="356"/>
    </location>
</feature>
<feature type="transmembrane region" description="Helical" evidence="4">
    <location>
        <begin position="307"/>
        <end position="330"/>
    </location>
</feature>
<feature type="repeat" description="TPR" evidence="3">
    <location>
        <begin position="503"/>
        <end position="536"/>
    </location>
</feature>
<reference evidence="5 6" key="1">
    <citation type="submission" date="2021-05" db="EMBL/GenBank/DDBJ databases">
        <title>The draft genome of Geobacter pelophilus DSM 12255.</title>
        <authorList>
            <person name="Xu Z."/>
            <person name="Masuda Y."/>
            <person name="Itoh H."/>
            <person name="Senoo K."/>
        </authorList>
    </citation>
    <scope>NUCLEOTIDE SEQUENCE [LARGE SCALE GENOMIC DNA]</scope>
    <source>
        <strain evidence="5 6">DSM 12255</strain>
    </source>
</reference>
<dbReference type="EMBL" id="JAHCVJ010000010">
    <property type="protein sequence ID" value="MBT0666274.1"/>
    <property type="molecule type" value="Genomic_DNA"/>
</dbReference>
<feature type="transmembrane region" description="Helical" evidence="4">
    <location>
        <begin position="233"/>
        <end position="251"/>
    </location>
</feature>
<dbReference type="RefSeq" id="WP_214173048.1">
    <property type="nucleotide sequence ID" value="NZ_JAHCVJ010000010.1"/>
</dbReference>
<feature type="transmembrane region" description="Helical" evidence="4">
    <location>
        <begin position="209"/>
        <end position="226"/>
    </location>
</feature>
<keyword evidence="4" id="KW-0812">Transmembrane</keyword>
<keyword evidence="2 3" id="KW-0802">TPR repeat</keyword>
<keyword evidence="4" id="KW-0472">Membrane</keyword>
<comment type="caution">
    <text evidence="5">The sequence shown here is derived from an EMBL/GenBank/DDBJ whole genome shotgun (WGS) entry which is preliminary data.</text>
</comment>
<evidence type="ECO:0000256" key="3">
    <source>
        <dbReference type="PROSITE-ProRule" id="PRU00339"/>
    </source>
</evidence>
<feature type="transmembrane region" description="Helical" evidence="4">
    <location>
        <begin position="97"/>
        <end position="115"/>
    </location>
</feature>
<organism evidence="5 6">
    <name type="scientific">Geoanaerobacter pelophilus</name>
    <dbReference type="NCBI Taxonomy" id="60036"/>
    <lineage>
        <taxon>Bacteria</taxon>
        <taxon>Pseudomonadati</taxon>
        <taxon>Thermodesulfobacteriota</taxon>
        <taxon>Desulfuromonadia</taxon>
        <taxon>Geobacterales</taxon>
        <taxon>Geobacteraceae</taxon>
        <taxon>Geoanaerobacter</taxon>
    </lineage>
</organism>
<dbReference type="Gene3D" id="1.25.40.10">
    <property type="entry name" value="Tetratricopeptide repeat domain"/>
    <property type="match status" value="1"/>
</dbReference>
<evidence type="ECO:0000256" key="2">
    <source>
        <dbReference type="ARBA" id="ARBA00022803"/>
    </source>
</evidence>
<feature type="transmembrane region" description="Helical" evidence="4">
    <location>
        <begin position="368"/>
        <end position="387"/>
    </location>
</feature>
<feature type="transmembrane region" description="Helical" evidence="4">
    <location>
        <begin position="394"/>
        <end position="411"/>
    </location>
</feature>
<evidence type="ECO:0000256" key="4">
    <source>
        <dbReference type="SAM" id="Phobius"/>
    </source>
</evidence>
<dbReference type="Pfam" id="PF13181">
    <property type="entry name" value="TPR_8"/>
    <property type="match status" value="1"/>
</dbReference>
<dbReference type="Proteomes" id="UP000811899">
    <property type="component" value="Unassembled WGS sequence"/>
</dbReference>
<sequence length="587" mass="64546">MFPYLQTELTKDSQITLQIMLILGVGILAWSNSFGAPFVFDDLTVIVNNPQIRNLYGFLTDPSYFSASPRRFLGYLSFAINYRVNGLHPLGYHAVNLALHLSAAMLLFALCRIIMCRHQENNQNSQTPTFSAPLAAALLFTVHPVQTQAVTYITQRFTLLATCFYILTLLGYAKARAAQEAGRPRCNGWYAVSICAAGCAMFSKEIAFSVPLAVLLLELVIFAGTVRQRVTALAPFAAMLLIPFCTVGAAAEPELRVAQTLAATGLPSQAHADYVITQAAVFGTYLRLLLLPVKQTLDYNYPHYHSLAAPPVIIGILIITSLLGLSLYLYRRKTRTARLAVFGICWFIAALTVEAVTPLSDVINEHRLYLPTAGAAMTVASVLVLLSKRFAAKPVNMFLMLMVLVLGATTWKRNLVWSDELLLWSDAAAKAPGKARPHYNLGTILSKRGFPEAARQEFMAALAIEPGHARARYNLGVVNGGKGDLEKARRDYQEAIRLAPLLAEAHNSLGVLLSQEGRLDEAMKSYREALRINPAFADARNNLGAALAAKGKLDAALQEFREAVRSDPQNRPYRENLERALEIKHSP</sequence>
<keyword evidence="1" id="KW-0677">Repeat</keyword>
<feature type="transmembrane region" description="Helical" evidence="4">
    <location>
        <begin position="157"/>
        <end position="175"/>
    </location>
</feature>
<keyword evidence="4" id="KW-1133">Transmembrane helix</keyword>
<dbReference type="AlphaFoldDB" id="A0AAW4L4X7"/>
<dbReference type="PROSITE" id="PS50293">
    <property type="entry name" value="TPR_REGION"/>
    <property type="match status" value="2"/>
</dbReference>
<evidence type="ECO:0000256" key="1">
    <source>
        <dbReference type="ARBA" id="ARBA00022737"/>
    </source>
</evidence>
<feature type="repeat" description="TPR" evidence="3">
    <location>
        <begin position="469"/>
        <end position="502"/>
    </location>
</feature>
<feature type="repeat" description="TPR" evidence="3">
    <location>
        <begin position="537"/>
        <end position="570"/>
    </location>
</feature>
<feature type="transmembrane region" description="Helical" evidence="4">
    <location>
        <begin position="21"/>
        <end position="40"/>
    </location>
</feature>
<dbReference type="PANTHER" id="PTHR44227:SF3">
    <property type="entry name" value="PROTEIN O-MANNOSYL-TRANSFERASE TMTC4"/>
    <property type="match status" value="1"/>
</dbReference>